<evidence type="ECO:0000313" key="2">
    <source>
        <dbReference type="Proteomes" id="UP001550850"/>
    </source>
</evidence>
<proteinExistence type="predicted"/>
<dbReference type="Proteomes" id="UP001550850">
    <property type="component" value="Unassembled WGS sequence"/>
</dbReference>
<accession>A0ABV2YLC6</accession>
<gene>
    <name evidence="1" type="ORF">AB0E65_20355</name>
</gene>
<dbReference type="PANTHER" id="PTHR37418">
    <property type="entry name" value="3-KETO-5-AMINOHEXANOATE CLEAVAGE ENZYME-RELATED"/>
    <property type="match status" value="1"/>
</dbReference>
<dbReference type="EMBL" id="JBEZUR010000035">
    <property type="protein sequence ID" value="MEU3556540.1"/>
    <property type="molecule type" value="Genomic_DNA"/>
</dbReference>
<evidence type="ECO:0000313" key="1">
    <source>
        <dbReference type="EMBL" id="MEU3556540.1"/>
    </source>
</evidence>
<keyword evidence="2" id="KW-1185">Reference proteome</keyword>
<dbReference type="Pfam" id="PF05853">
    <property type="entry name" value="BKACE"/>
    <property type="match status" value="2"/>
</dbReference>
<protein>
    <submittedName>
        <fullName evidence="1">3-keto-5-aminohexanoate cleavage protein</fullName>
    </submittedName>
</protein>
<dbReference type="InterPro" id="IPR013785">
    <property type="entry name" value="Aldolase_TIM"/>
</dbReference>
<dbReference type="Gene3D" id="3.20.20.70">
    <property type="entry name" value="Aldolase class I"/>
    <property type="match status" value="1"/>
</dbReference>
<organism evidence="1 2">
    <name type="scientific">Streptomyces fragilis</name>
    <dbReference type="NCBI Taxonomy" id="67301"/>
    <lineage>
        <taxon>Bacteria</taxon>
        <taxon>Bacillati</taxon>
        <taxon>Actinomycetota</taxon>
        <taxon>Actinomycetes</taxon>
        <taxon>Kitasatosporales</taxon>
        <taxon>Streptomycetaceae</taxon>
        <taxon>Streptomyces</taxon>
    </lineage>
</organism>
<dbReference type="RefSeq" id="WP_108956725.1">
    <property type="nucleotide sequence ID" value="NZ_BEVZ01000009.1"/>
</dbReference>
<reference evidence="1 2" key="1">
    <citation type="submission" date="2024-06" db="EMBL/GenBank/DDBJ databases">
        <title>The Natural Products Discovery Center: Release of the First 8490 Sequenced Strains for Exploring Actinobacteria Biosynthetic Diversity.</title>
        <authorList>
            <person name="Kalkreuter E."/>
            <person name="Kautsar S.A."/>
            <person name="Yang D."/>
            <person name="Bader C.D."/>
            <person name="Teijaro C.N."/>
            <person name="Fluegel L."/>
            <person name="Davis C.M."/>
            <person name="Simpson J.R."/>
            <person name="Lauterbach L."/>
            <person name="Steele A.D."/>
            <person name="Gui C."/>
            <person name="Meng S."/>
            <person name="Li G."/>
            <person name="Viehrig K."/>
            <person name="Ye F."/>
            <person name="Su P."/>
            <person name="Kiefer A.F."/>
            <person name="Nichols A."/>
            <person name="Cepeda A.J."/>
            <person name="Yan W."/>
            <person name="Fan B."/>
            <person name="Jiang Y."/>
            <person name="Adhikari A."/>
            <person name="Zheng C.-J."/>
            <person name="Schuster L."/>
            <person name="Cowan T.M."/>
            <person name="Smanski M.J."/>
            <person name="Chevrette M.G."/>
            <person name="De Carvalho L.P.S."/>
            <person name="Shen B."/>
        </authorList>
    </citation>
    <scope>NUCLEOTIDE SEQUENCE [LARGE SCALE GENOMIC DNA]</scope>
    <source>
        <strain evidence="1 2">NPDC038104</strain>
    </source>
</reference>
<dbReference type="InterPro" id="IPR008567">
    <property type="entry name" value="BKACE"/>
</dbReference>
<name>A0ABV2YLC6_9ACTN</name>
<dbReference type="PANTHER" id="PTHR37418:SF1">
    <property type="entry name" value="3-KETO-5-AMINOHEXANOATE CLEAVAGE PROTEIN"/>
    <property type="match status" value="1"/>
</dbReference>
<comment type="caution">
    <text evidence="1">The sequence shown here is derived from an EMBL/GenBank/DDBJ whole genome shotgun (WGS) entry which is preliminary data.</text>
</comment>
<sequence>MLQVCLNGARSRDECPHLPVTPAELATAARQAVDAGAVDVHLHPKDRHGQDTLDGSAVAAAVSAVRAAVPGVPVGVTTGAWATTDPRARAAQVRAWTVLPDHASVNWHEDGAVDVAAALLDRGVGVEAGVWSGTPAARRFLVWPEAHRVLRVLAEITETTPQDAVRAAAGLLDALAPAAAPILLHGEDAAAWPLLRLAATRGLDTRIGLEDALLLPDGSPAPDNAALVRAARDVYAAAGSRRPHGPADPSR</sequence>